<dbReference type="GO" id="GO:0000155">
    <property type="term" value="F:phosphorelay sensor kinase activity"/>
    <property type="evidence" value="ECO:0007669"/>
    <property type="project" value="InterPro"/>
</dbReference>
<evidence type="ECO:0000259" key="10">
    <source>
        <dbReference type="PROSITE" id="PS50113"/>
    </source>
</evidence>
<evidence type="ECO:0000313" key="12">
    <source>
        <dbReference type="Proteomes" id="UP000199603"/>
    </source>
</evidence>
<evidence type="ECO:0000256" key="4">
    <source>
        <dbReference type="ARBA" id="ARBA00022679"/>
    </source>
</evidence>
<evidence type="ECO:0000256" key="3">
    <source>
        <dbReference type="ARBA" id="ARBA00022553"/>
    </source>
</evidence>
<dbReference type="SMART" id="SM00086">
    <property type="entry name" value="PAC"/>
    <property type="match status" value="1"/>
</dbReference>
<keyword evidence="6" id="KW-0418">Kinase</keyword>
<dbReference type="Proteomes" id="UP000199603">
    <property type="component" value="Unassembled WGS sequence"/>
</dbReference>
<dbReference type="SUPFAM" id="SSF47384">
    <property type="entry name" value="Homodimeric domain of signal transducing histidine kinase"/>
    <property type="match status" value="1"/>
</dbReference>
<dbReference type="Pfam" id="PF08448">
    <property type="entry name" value="PAS_4"/>
    <property type="match status" value="1"/>
</dbReference>
<dbReference type="InterPro" id="IPR036097">
    <property type="entry name" value="HisK_dim/P_sf"/>
</dbReference>
<reference evidence="11 12" key="1">
    <citation type="submission" date="2016-10" db="EMBL/GenBank/DDBJ databases">
        <authorList>
            <person name="de Groot N.N."/>
        </authorList>
    </citation>
    <scope>NUCLEOTIDE SEQUENCE [LARGE SCALE GENOMIC DNA]</scope>
    <source>
        <strain evidence="11 12">DSM 16957</strain>
    </source>
</reference>
<accession>A0A1G6T6A0</accession>
<evidence type="ECO:0000256" key="5">
    <source>
        <dbReference type="ARBA" id="ARBA00022741"/>
    </source>
</evidence>
<dbReference type="EMBL" id="FNAG01000001">
    <property type="protein sequence ID" value="SDD24551.1"/>
    <property type="molecule type" value="Genomic_DNA"/>
</dbReference>
<keyword evidence="12" id="KW-1185">Reference proteome</keyword>
<dbReference type="EC" id="2.7.13.3" evidence="2"/>
<dbReference type="SUPFAM" id="SSF55874">
    <property type="entry name" value="ATPase domain of HSP90 chaperone/DNA topoisomerase II/histidine kinase"/>
    <property type="match status" value="1"/>
</dbReference>
<dbReference type="STRING" id="265719.SAMN04488509_101900"/>
<dbReference type="SUPFAM" id="SSF55785">
    <property type="entry name" value="PYP-like sensor domain (PAS domain)"/>
    <property type="match status" value="1"/>
</dbReference>
<dbReference type="InterPro" id="IPR005467">
    <property type="entry name" value="His_kinase_dom"/>
</dbReference>
<dbReference type="InterPro" id="IPR013656">
    <property type="entry name" value="PAS_4"/>
</dbReference>
<dbReference type="OrthoDB" id="9770473at2"/>
<keyword evidence="4" id="KW-0808">Transferase</keyword>
<dbReference type="PANTHER" id="PTHR43065">
    <property type="entry name" value="SENSOR HISTIDINE KINASE"/>
    <property type="match status" value="1"/>
</dbReference>
<dbReference type="CDD" id="cd00082">
    <property type="entry name" value="HisKA"/>
    <property type="match status" value="1"/>
</dbReference>
<dbReference type="Gene3D" id="3.30.450.20">
    <property type="entry name" value="PAS domain"/>
    <property type="match status" value="1"/>
</dbReference>
<evidence type="ECO:0000256" key="1">
    <source>
        <dbReference type="ARBA" id="ARBA00000085"/>
    </source>
</evidence>
<dbReference type="SMART" id="SM00387">
    <property type="entry name" value="HATPase_c"/>
    <property type="match status" value="1"/>
</dbReference>
<evidence type="ECO:0000256" key="8">
    <source>
        <dbReference type="ARBA" id="ARBA00023012"/>
    </source>
</evidence>
<keyword evidence="5" id="KW-0547">Nucleotide-binding</keyword>
<evidence type="ECO:0000313" key="11">
    <source>
        <dbReference type="EMBL" id="SDD24551.1"/>
    </source>
</evidence>
<dbReference type="PROSITE" id="PS50113">
    <property type="entry name" value="PAC"/>
    <property type="match status" value="1"/>
</dbReference>
<dbReference type="PRINTS" id="PR00344">
    <property type="entry name" value="BCTRLSENSOR"/>
</dbReference>
<protein>
    <recommendedName>
        <fullName evidence="2">histidine kinase</fullName>
        <ecNumber evidence="2">2.7.13.3</ecNumber>
    </recommendedName>
</protein>
<dbReference type="InterPro" id="IPR003661">
    <property type="entry name" value="HisK_dim/P_dom"/>
</dbReference>
<sequence length="421" mass="45993">MNASPDSDTPQPSPESLRAENASLRRELQAKLLELQVTESQMSRVFSYLAGLYDLIPGLLLVLDGSLRVTRANTEASKLLGYAEVALKGRPLDRLLPAAAEVTQPFLSGCERASRRGEFAFRCADGSDLPVLLSSAAQYDEDGQLQSLLLVGLDLRERKRLELELRHAQKLESIGQLAAGVAHEINTPMQFISDNLHFIEQCANDLLALADGQRRREDLDLDFLRRRLPRAIERAHDGVLRVSRIVGAMRLFAHPGVALEHVDVNALIENAVTVSANAFKYIADLDLQLSDVPTVPAVRGDLGQVLLNLITNAAHAMETEFGERGERGLLRISTRHLPDQGQVEIAVEDNGCGIPEAIAHRVFDPFFTTKPVGTGTGQGLSISRAIVVDKLRGELGFVRVVPHGTRFLIRLPIAGPPKEGA</sequence>
<dbReference type="PANTHER" id="PTHR43065:SF46">
    <property type="entry name" value="C4-DICARBOXYLATE TRANSPORT SENSOR PROTEIN DCTB"/>
    <property type="match status" value="1"/>
</dbReference>
<evidence type="ECO:0000259" key="9">
    <source>
        <dbReference type="PROSITE" id="PS50109"/>
    </source>
</evidence>
<dbReference type="InterPro" id="IPR004358">
    <property type="entry name" value="Sig_transdc_His_kin-like_C"/>
</dbReference>
<dbReference type="Gene3D" id="3.30.565.10">
    <property type="entry name" value="Histidine kinase-like ATPase, C-terminal domain"/>
    <property type="match status" value="1"/>
</dbReference>
<name>A0A1G6T6A0_9GAMM</name>
<comment type="catalytic activity">
    <reaction evidence="1">
        <text>ATP + protein L-histidine = ADP + protein N-phospho-L-histidine.</text>
        <dbReference type="EC" id="2.7.13.3"/>
    </reaction>
</comment>
<dbReference type="Gene3D" id="1.10.287.130">
    <property type="match status" value="1"/>
</dbReference>
<feature type="domain" description="Histidine kinase" evidence="9">
    <location>
        <begin position="180"/>
        <end position="415"/>
    </location>
</feature>
<evidence type="ECO:0000256" key="6">
    <source>
        <dbReference type="ARBA" id="ARBA00022777"/>
    </source>
</evidence>
<dbReference type="Pfam" id="PF02518">
    <property type="entry name" value="HATPase_c"/>
    <property type="match status" value="1"/>
</dbReference>
<dbReference type="RefSeq" id="WP_091239294.1">
    <property type="nucleotide sequence ID" value="NZ_FNAG01000001.1"/>
</dbReference>
<organism evidence="11 12">
    <name type="scientific">Aquimonas voraii</name>
    <dbReference type="NCBI Taxonomy" id="265719"/>
    <lineage>
        <taxon>Bacteria</taxon>
        <taxon>Pseudomonadati</taxon>
        <taxon>Pseudomonadota</taxon>
        <taxon>Gammaproteobacteria</taxon>
        <taxon>Lysobacterales</taxon>
        <taxon>Lysobacteraceae</taxon>
        <taxon>Aquimonas</taxon>
    </lineage>
</organism>
<dbReference type="InterPro" id="IPR000700">
    <property type="entry name" value="PAS-assoc_C"/>
</dbReference>
<dbReference type="InterPro" id="IPR001610">
    <property type="entry name" value="PAC"/>
</dbReference>
<gene>
    <name evidence="11" type="ORF">SAMN04488509_101900</name>
</gene>
<dbReference type="SMART" id="SM00091">
    <property type="entry name" value="PAS"/>
    <property type="match status" value="1"/>
</dbReference>
<keyword evidence="8" id="KW-0902">Two-component regulatory system</keyword>
<evidence type="ECO:0000256" key="7">
    <source>
        <dbReference type="ARBA" id="ARBA00022840"/>
    </source>
</evidence>
<keyword evidence="3" id="KW-0597">Phosphoprotein</keyword>
<dbReference type="InterPro" id="IPR035965">
    <property type="entry name" value="PAS-like_dom_sf"/>
</dbReference>
<dbReference type="InterPro" id="IPR003594">
    <property type="entry name" value="HATPase_dom"/>
</dbReference>
<evidence type="ECO:0000256" key="2">
    <source>
        <dbReference type="ARBA" id="ARBA00012438"/>
    </source>
</evidence>
<dbReference type="NCBIfam" id="TIGR00229">
    <property type="entry name" value="sensory_box"/>
    <property type="match status" value="1"/>
</dbReference>
<dbReference type="PROSITE" id="PS50109">
    <property type="entry name" value="HIS_KIN"/>
    <property type="match status" value="1"/>
</dbReference>
<dbReference type="InterPro" id="IPR036890">
    <property type="entry name" value="HATPase_C_sf"/>
</dbReference>
<dbReference type="CDD" id="cd00130">
    <property type="entry name" value="PAS"/>
    <property type="match status" value="1"/>
</dbReference>
<proteinExistence type="predicted"/>
<dbReference type="GO" id="GO:0005524">
    <property type="term" value="F:ATP binding"/>
    <property type="evidence" value="ECO:0007669"/>
    <property type="project" value="UniProtKB-KW"/>
</dbReference>
<feature type="domain" description="PAC" evidence="10">
    <location>
        <begin position="115"/>
        <end position="167"/>
    </location>
</feature>
<dbReference type="InterPro" id="IPR000014">
    <property type="entry name" value="PAS"/>
</dbReference>
<keyword evidence="7" id="KW-0067">ATP-binding</keyword>
<dbReference type="AlphaFoldDB" id="A0A1G6T6A0"/>